<dbReference type="PRINTS" id="PR00725">
    <property type="entry name" value="DADACBPTASE1"/>
</dbReference>
<comment type="pathway">
    <text evidence="17">Glycan biosynthesis.</text>
</comment>
<proteinExistence type="inferred from homology"/>
<dbReference type="Pfam" id="PF07943">
    <property type="entry name" value="PBP5_C"/>
    <property type="match status" value="1"/>
</dbReference>
<comment type="similarity">
    <text evidence="4 20">Belongs to the peptidase S11 family.</text>
</comment>
<reference evidence="22" key="1">
    <citation type="submission" date="2018-04" db="EMBL/GenBank/DDBJ databases">
        <authorList>
            <person name="Go L.Y."/>
            <person name="Mitchell J.A."/>
        </authorList>
    </citation>
    <scope>NUCLEOTIDE SEQUENCE</scope>
    <source>
        <strain evidence="22">ARTV</strain>
    </source>
</reference>
<dbReference type="InterPro" id="IPR018044">
    <property type="entry name" value="Peptidase_S11"/>
</dbReference>
<dbReference type="GO" id="GO:0005886">
    <property type="term" value="C:plasma membrane"/>
    <property type="evidence" value="ECO:0007669"/>
    <property type="project" value="UniProtKB-SubCell"/>
</dbReference>
<evidence type="ECO:0000256" key="5">
    <source>
        <dbReference type="ARBA" id="ARBA00012448"/>
    </source>
</evidence>
<dbReference type="GO" id="GO:0071555">
    <property type="term" value="P:cell wall organization"/>
    <property type="evidence" value="ECO:0007669"/>
    <property type="project" value="UniProtKB-KW"/>
</dbReference>
<evidence type="ECO:0000256" key="19">
    <source>
        <dbReference type="PIRSR" id="PIRSR618044-2"/>
    </source>
</evidence>
<feature type="binding site" evidence="19">
    <location>
        <position position="237"/>
    </location>
    <ligand>
        <name>substrate</name>
    </ligand>
</feature>
<dbReference type="UniPathway" id="UPA00219"/>
<evidence type="ECO:0000256" key="3">
    <source>
        <dbReference type="ARBA" id="ARBA00004752"/>
    </source>
</evidence>
<dbReference type="SUPFAM" id="SSF69189">
    <property type="entry name" value="Penicillin-binding protein associated domain"/>
    <property type="match status" value="1"/>
</dbReference>
<comment type="pathway">
    <text evidence="3">Cell wall biogenesis; peptidoglycan biosynthesis.</text>
</comment>
<dbReference type="InterPro" id="IPR012338">
    <property type="entry name" value="Beta-lactam/transpept-like"/>
</dbReference>
<dbReference type="PANTHER" id="PTHR21581">
    <property type="entry name" value="D-ALANYL-D-ALANINE CARBOXYPEPTIDASE"/>
    <property type="match status" value="1"/>
</dbReference>
<dbReference type="InterPro" id="IPR012907">
    <property type="entry name" value="Peptidase_S11_C"/>
</dbReference>
<keyword evidence="6" id="KW-1003">Cell membrane</keyword>
<dbReference type="AlphaFoldDB" id="A0A3B0LY28"/>
<dbReference type="SUPFAM" id="SSF56601">
    <property type="entry name" value="beta-lactamase/transpeptidase-like"/>
    <property type="match status" value="1"/>
</dbReference>
<protein>
    <recommendedName>
        <fullName evidence="5">serine-type D-Ala-D-Ala carboxypeptidase</fullName>
        <ecNumber evidence="5">3.4.16.4</ecNumber>
    </recommendedName>
</protein>
<organism evidence="22">
    <name type="scientific">Arsenophonus endosymbiont of Trialeurodes vaporariorum</name>
    <dbReference type="NCBI Taxonomy" id="235567"/>
    <lineage>
        <taxon>Bacteria</taxon>
        <taxon>Pseudomonadati</taxon>
        <taxon>Pseudomonadota</taxon>
        <taxon>Gammaproteobacteria</taxon>
        <taxon>Enterobacterales</taxon>
        <taxon>Morganellaceae</taxon>
        <taxon>Arsenophonus</taxon>
    </lineage>
</organism>
<comment type="function">
    <text evidence="1">Removes C-terminal D-alanyl residues from sugar-peptide cell wall precursors.</text>
</comment>
<keyword evidence="15" id="KW-0961">Cell wall biogenesis/degradation</keyword>
<evidence type="ECO:0000256" key="16">
    <source>
        <dbReference type="ARBA" id="ARBA00034000"/>
    </source>
</evidence>
<evidence type="ECO:0000256" key="18">
    <source>
        <dbReference type="PIRSR" id="PIRSR618044-1"/>
    </source>
</evidence>
<keyword evidence="10" id="KW-0732">Signal</keyword>
<evidence type="ECO:0000256" key="13">
    <source>
        <dbReference type="ARBA" id="ARBA00022984"/>
    </source>
</evidence>
<evidence type="ECO:0000256" key="10">
    <source>
        <dbReference type="ARBA" id="ARBA00022729"/>
    </source>
</evidence>
<dbReference type="SMART" id="SM00936">
    <property type="entry name" value="PBP5_C"/>
    <property type="match status" value="1"/>
</dbReference>
<dbReference type="GO" id="GO:0006508">
    <property type="term" value="P:proteolysis"/>
    <property type="evidence" value="ECO:0007669"/>
    <property type="project" value="UniProtKB-KW"/>
</dbReference>
<evidence type="ECO:0000256" key="1">
    <source>
        <dbReference type="ARBA" id="ARBA00003217"/>
    </source>
</evidence>
<evidence type="ECO:0000256" key="11">
    <source>
        <dbReference type="ARBA" id="ARBA00022801"/>
    </source>
</evidence>
<dbReference type="Gene3D" id="3.40.710.10">
    <property type="entry name" value="DD-peptidase/beta-lactamase superfamily"/>
    <property type="match status" value="1"/>
</dbReference>
<keyword evidence="8 22" id="KW-0121">Carboxypeptidase</keyword>
<keyword evidence="14" id="KW-0472">Membrane</keyword>
<dbReference type="EC" id="3.4.16.4" evidence="5"/>
<accession>A0A3B0LY28</accession>
<dbReference type="GO" id="GO:0009252">
    <property type="term" value="P:peptidoglycan biosynthetic process"/>
    <property type="evidence" value="ECO:0007669"/>
    <property type="project" value="UniProtKB-UniPathway"/>
</dbReference>
<dbReference type="Pfam" id="PF00768">
    <property type="entry name" value="Peptidase_S11"/>
    <property type="match status" value="1"/>
</dbReference>
<keyword evidence="7" id="KW-0997">Cell inner membrane</keyword>
<dbReference type="InterPro" id="IPR001967">
    <property type="entry name" value="Peptidase_S11_N"/>
</dbReference>
<dbReference type="GO" id="GO:0008658">
    <property type="term" value="F:penicillin binding"/>
    <property type="evidence" value="ECO:0007669"/>
    <property type="project" value="UniProtKB-ARBA"/>
</dbReference>
<comment type="catalytic activity">
    <reaction evidence="16">
        <text>Preferential cleavage: (Ac)2-L-Lys-D-Ala-|-D-Ala. Also transpeptidation of peptidyl-alanyl moieties that are N-acyl substituents of D-alanine.</text>
        <dbReference type="EC" id="3.4.16.4"/>
    </reaction>
</comment>
<evidence type="ECO:0000256" key="4">
    <source>
        <dbReference type="ARBA" id="ARBA00007164"/>
    </source>
</evidence>
<dbReference type="Gene3D" id="2.60.410.10">
    <property type="entry name" value="D-Ala-D-Ala carboxypeptidase, C-terminal domain"/>
    <property type="match status" value="1"/>
</dbReference>
<evidence type="ECO:0000256" key="15">
    <source>
        <dbReference type="ARBA" id="ARBA00023316"/>
    </source>
</evidence>
<evidence type="ECO:0000256" key="7">
    <source>
        <dbReference type="ARBA" id="ARBA00022519"/>
    </source>
</evidence>
<dbReference type="InterPro" id="IPR015956">
    <property type="entry name" value="Peniciliin-bd_prot_C_sf"/>
</dbReference>
<gene>
    <name evidence="22" type="primary">dacC</name>
    <name evidence="22" type="ORF">ARTV_1549</name>
</gene>
<feature type="domain" description="Peptidase S11 D-Ala-D-Ala carboxypeptidase A C-terminal" evidence="21">
    <location>
        <begin position="287"/>
        <end position="378"/>
    </location>
</feature>
<keyword evidence="11 22" id="KW-0378">Hydrolase</keyword>
<evidence type="ECO:0000313" key="22">
    <source>
        <dbReference type="EMBL" id="SSW95601.1"/>
    </source>
</evidence>
<sequence length="402" mass="44601" precursor="true">MKKSLMKIINRLTTGLGLLFIFVSLMNVHADGSQVTPQLDVKAYVLMDYHSGKVLTANNPDERLYPASLTKIMTSYVVGQAIKAGKISVDDLVTVGEDAWATGNPVLRGSSLMFLKPGDRVLVLDLNRGIVIQSGNDACIALADYVAGSQTVFVDLMNQYVTSLGLKNTHFKTVHGLDSEGQFSTAHDMAALTKALIRDVPDEYLLHSEKVFTYNKIKQYNRNRLLWSKSLQVDGVKTGHTSGAGYNLITSATNGPMRLIAVLLGASSDRIRFTESEKLLNWGFRFFTTVVPITADKPFTTEKVWYGNQSKVLLGTEKDAAITIPKGREQDLKATYSLNSDYLKAPLSKNQVVGTINFYLNDQLIDKRPLVVKQAIEQGVFLSRLWDYIVVTICSWWNTLFG</sequence>
<evidence type="ECO:0000256" key="17">
    <source>
        <dbReference type="ARBA" id="ARBA00060592"/>
    </source>
</evidence>
<dbReference type="InterPro" id="IPR037167">
    <property type="entry name" value="Peptidase_S11_C_sf"/>
</dbReference>
<evidence type="ECO:0000256" key="9">
    <source>
        <dbReference type="ARBA" id="ARBA00022670"/>
    </source>
</evidence>
<dbReference type="GO" id="GO:0009002">
    <property type="term" value="F:serine-type D-Ala-D-Ala carboxypeptidase activity"/>
    <property type="evidence" value="ECO:0007669"/>
    <property type="project" value="UniProtKB-EC"/>
</dbReference>
<name>A0A3B0LY28_9GAMM</name>
<dbReference type="FunFam" id="3.40.710.10:FF:000001">
    <property type="entry name" value="D-alanyl-D-alanine serine-type carboxypeptidase"/>
    <property type="match status" value="1"/>
</dbReference>
<dbReference type="GO" id="GO:0008360">
    <property type="term" value="P:regulation of cell shape"/>
    <property type="evidence" value="ECO:0007669"/>
    <property type="project" value="UniProtKB-KW"/>
</dbReference>
<keyword evidence="9" id="KW-0645">Protease</keyword>
<feature type="active site" description="Proton acceptor" evidence="18">
    <location>
        <position position="71"/>
    </location>
</feature>
<evidence type="ECO:0000256" key="8">
    <source>
        <dbReference type="ARBA" id="ARBA00022645"/>
    </source>
</evidence>
<evidence type="ECO:0000256" key="12">
    <source>
        <dbReference type="ARBA" id="ARBA00022960"/>
    </source>
</evidence>
<evidence type="ECO:0000256" key="2">
    <source>
        <dbReference type="ARBA" id="ARBA00004417"/>
    </source>
</evidence>
<feature type="active site" description="Acyl-ester intermediate" evidence="18">
    <location>
        <position position="68"/>
    </location>
</feature>
<keyword evidence="13" id="KW-0573">Peptidoglycan synthesis</keyword>
<evidence type="ECO:0000259" key="21">
    <source>
        <dbReference type="SMART" id="SM00936"/>
    </source>
</evidence>
<evidence type="ECO:0000256" key="20">
    <source>
        <dbReference type="RuleBase" id="RU004016"/>
    </source>
</evidence>
<feature type="active site" evidence="18">
    <location>
        <position position="134"/>
    </location>
</feature>
<evidence type="ECO:0000256" key="14">
    <source>
        <dbReference type="ARBA" id="ARBA00023136"/>
    </source>
</evidence>
<dbReference type="PANTHER" id="PTHR21581:SF6">
    <property type="entry name" value="TRAFFICKING PROTEIN PARTICLE COMPLEX SUBUNIT 12"/>
    <property type="match status" value="1"/>
</dbReference>
<comment type="subcellular location">
    <subcellularLocation>
        <location evidence="2">Cell inner membrane</location>
        <topology evidence="2">Peripheral membrane protein</topology>
    </subcellularLocation>
</comment>
<dbReference type="EMBL" id="UFQR01000005">
    <property type="protein sequence ID" value="SSW95601.1"/>
    <property type="molecule type" value="Genomic_DNA"/>
</dbReference>
<evidence type="ECO:0000256" key="6">
    <source>
        <dbReference type="ARBA" id="ARBA00022475"/>
    </source>
</evidence>
<keyword evidence="12" id="KW-0133">Cell shape</keyword>